<name>A0A0P1AD97_PLAHL</name>
<evidence type="ECO:0000313" key="1">
    <source>
        <dbReference type="EMBL" id="CEG38674.1"/>
    </source>
</evidence>
<dbReference type="Proteomes" id="UP000054928">
    <property type="component" value="Unassembled WGS sequence"/>
</dbReference>
<dbReference type="EMBL" id="CCYD01000322">
    <property type="protein sequence ID" value="CEG38674.1"/>
    <property type="molecule type" value="Genomic_DNA"/>
</dbReference>
<dbReference type="GeneID" id="36403789"/>
<organism evidence="1 2">
    <name type="scientific">Plasmopara halstedii</name>
    <name type="common">Downy mildew of sunflower</name>
    <dbReference type="NCBI Taxonomy" id="4781"/>
    <lineage>
        <taxon>Eukaryota</taxon>
        <taxon>Sar</taxon>
        <taxon>Stramenopiles</taxon>
        <taxon>Oomycota</taxon>
        <taxon>Peronosporomycetes</taxon>
        <taxon>Peronosporales</taxon>
        <taxon>Peronosporaceae</taxon>
        <taxon>Plasmopara</taxon>
    </lineage>
</organism>
<dbReference type="RefSeq" id="XP_024575043.1">
    <property type="nucleotide sequence ID" value="XM_024724135.1"/>
</dbReference>
<dbReference type="AlphaFoldDB" id="A0A0P1AD97"/>
<proteinExistence type="predicted"/>
<keyword evidence="2" id="KW-1185">Reference proteome</keyword>
<sequence length="69" mass="7846">MTGRVLDFYLPFRTGRVALCNARHNPTELPPALRLVPVRAPQKLESVRGEILRNRLALAESGRPMRMHV</sequence>
<accession>A0A0P1AD97</accession>
<reference evidence="2" key="1">
    <citation type="submission" date="2014-09" db="EMBL/GenBank/DDBJ databases">
        <authorList>
            <person name="Sharma Rahul"/>
            <person name="Thines Marco"/>
        </authorList>
    </citation>
    <scope>NUCLEOTIDE SEQUENCE [LARGE SCALE GENOMIC DNA]</scope>
</reference>
<evidence type="ECO:0000313" key="2">
    <source>
        <dbReference type="Proteomes" id="UP000054928"/>
    </source>
</evidence>
<protein>
    <submittedName>
        <fullName evidence="1">Uncharacterized protein</fullName>
    </submittedName>
</protein>